<dbReference type="InterPro" id="IPR036388">
    <property type="entry name" value="WH-like_DNA-bd_sf"/>
</dbReference>
<dbReference type="AlphaFoldDB" id="A0A9D1FA40"/>
<dbReference type="CDD" id="cd17574">
    <property type="entry name" value="REC_OmpR"/>
    <property type="match status" value="1"/>
</dbReference>
<evidence type="ECO:0000256" key="5">
    <source>
        <dbReference type="ARBA" id="ARBA00023125"/>
    </source>
</evidence>
<evidence type="ECO:0000259" key="10">
    <source>
        <dbReference type="PROSITE" id="PS50110"/>
    </source>
</evidence>
<dbReference type="InterPro" id="IPR001867">
    <property type="entry name" value="OmpR/PhoB-type_DNA-bd"/>
</dbReference>
<keyword evidence="6" id="KW-0804">Transcription</keyword>
<comment type="function">
    <text evidence="7">May play the central regulatory role in sporulation. It may be an element of the effector pathway responsible for the activation of sporulation genes in response to nutritional stress. Spo0A may act in concert with spo0H (a sigma factor) to control the expression of some genes that are critical to the sporulation process.</text>
</comment>
<evidence type="ECO:0000256" key="3">
    <source>
        <dbReference type="ARBA" id="ARBA00023012"/>
    </source>
</evidence>
<reference evidence="12" key="2">
    <citation type="journal article" date="2021" name="PeerJ">
        <title>Extensive microbial diversity within the chicken gut microbiome revealed by metagenomics and culture.</title>
        <authorList>
            <person name="Gilroy R."/>
            <person name="Ravi A."/>
            <person name="Getino M."/>
            <person name="Pursley I."/>
            <person name="Horton D.L."/>
            <person name="Alikhan N.F."/>
            <person name="Baker D."/>
            <person name="Gharbi K."/>
            <person name="Hall N."/>
            <person name="Watson M."/>
            <person name="Adriaenssens E.M."/>
            <person name="Foster-Nyarko E."/>
            <person name="Jarju S."/>
            <person name="Secka A."/>
            <person name="Antonio M."/>
            <person name="Oren A."/>
            <person name="Chaudhuri R.R."/>
            <person name="La Ragione R."/>
            <person name="Hildebrand F."/>
            <person name="Pallen M.J."/>
        </authorList>
    </citation>
    <scope>NUCLEOTIDE SEQUENCE</scope>
    <source>
        <strain evidence="12">ChiBcec16-1751</strain>
    </source>
</reference>
<dbReference type="EMBL" id="DVJJ01000108">
    <property type="protein sequence ID" value="HIS65118.1"/>
    <property type="molecule type" value="Genomic_DNA"/>
</dbReference>
<sequence>MRILLADDEWEITRALKIMLERSQYTVDVAEDGAQALDYLENGSYDAVVLDVMMPQVDGLTAKADIDDRVAGLDAGADDYLPKPFSSQEFLARVRALLRRRPSYVQEQLSFGDLTLDTGSCLLTCGSHSMRLGGKEFQILELLLRNTGVILSAATFLERIWGFDSDTEMNVVWVHIAYLRKHLASIHSRVTIQSIRGVGYTLEDGSC</sequence>
<dbReference type="SMART" id="SM00448">
    <property type="entry name" value="REC"/>
    <property type="match status" value="1"/>
</dbReference>
<evidence type="ECO:0000256" key="8">
    <source>
        <dbReference type="PROSITE-ProRule" id="PRU00169"/>
    </source>
</evidence>
<evidence type="ECO:0000256" key="6">
    <source>
        <dbReference type="ARBA" id="ARBA00023163"/>
    </source>
</evidence>
<protein>
    <recommendedName>
        <fullName evidence="1">Stage 0 sporulation protein A homolog</fullName>
    </recommendedName>
</protein>
<dbReference type="InterPro" id="IPR011006">
    <property type="entry name" value="CheY-like_superfamily"/>
</dbReference>
<evidence type="ECO:0000259" key="11">
    <source>
        <dbReference type="PROSITE" id="PS51755"/>
    </source>
</evidence>
<reference evidence="12" key="1">
    <citation type="submission" date="2020-10" db="EMBL/GenBank/DDBJ databases">
        <authorList>
            <person name="Gilroy R."/>
        </authorList>
    </citation>
    <scope>NUCLEOTIDE SEQUENCE</scope>
    <source>
        <strain evidence="12">ChiBcec16-1751</strain>
    </source>
</reference>
<feature type="domain" description="OmpR/PhoB-type" evidence="11">
    <location>
        <begin position="106"/>
        <end position="204"/>
    </location>
</feature>
<keyword evidence="5 9" id="KW-0238">DNA-binding</keyword>
<dbReference type="GO" id="GO:0005829">
    <property type="term" value="C:cytosol"/>
    <property type="evidence" value="ECO:0007669"/>
    <property type="project" value="TreeGrafter"/>
</dbReference>
<keyword evidence="2 8" id="KW-0597">Phosphoprotein</keyword>
<evidence type="ECO:0000256" key="9">
    <source>
        <dbReference type="PROSITE-ProRule" id="PRU01091"/>
    </source>
</evidence>
<feature type="DNA-binding region" description="OmpR/PhoB-type" evidence="9">
    <location>
        <begin position="106"/>
        <end position="204"/>
    </location>
</feature>
<feature type="domain" description="Response regulatory" evidence="10">
    <location>
        <begin position="2"/>
        <end position="98"/>
    </location>
</feature>
<dbReference type="PANTHER" id="PTHR48111:SF22">
    <property type="entry name" value="REGULATOR OF RPOS"/>
    <property type="match status" value="1"/>
</dbReference>
<keyword evidence="3" id="KW-0902">Two-component regulatory system</keyword>
<dbReference type="Gene3D" id="6.10.250.690">
    <property type="match status" value="1"/>
</dbReference>
<name>A0A9D1FA40_9FIRM</name>
<dbReference type="Pfam" id="PF00072">
    <property type="entry name" value="Response_reg"/>
    <property type="match status" value="1"/>
</dbReference>
<dbReference type="PROSITE" id="PS51755">
    <property type="entry name" value="OMPR_PHOB"/>
    <property type="match status" value="1"/>
</dbReference>
<dbReference type="Gene3D" id="1.10.10.10">
    <property type="entry name" value="Winged helix-like DNA-binding domain superfamily/Winged helix DNA-binding domain"/>
    <property type="match status" value="1"/>
</dbReference>
<dbReference type="Pfam" id="PF00486">
    <property type="entry name" value="Trans_reg_C"/>
    <property type="match status" value="1"/>
</dbReference>
<dbReference type="GO" id="GO:0032993">
    <property type="term" value="C:protein-DNA complex"/>
    <property type="evidence" value="ECO:0007669"/>
    <property type="project" value="TreeGrafter"/>
</dbReference>
<dbReference type="PANTHER" id="PTHR48111">
    <property type="entry name" value="REGULATOR OF RPOS"/>
    <property type="match status" value="1"/>
</dbReference>
<organism evidence="12 13">
    <name type="scientific">Candidatus Avoscillospira avistercoris</name>
    <dbReference type="NCBI Taxonomy" id="2840707"/>
    <lineage>
        <taxon>Bacteria</taxon>
        <taxon>Bacillati</taxon>
        <taxon>Bacillota</taxon>
        <taxon>Clostridia</taxon>
        <taxon>Eubacteriales</taxon>
        <taxon>Oscillospiraceae</taxon>
        <taxon>Oscillospiraceae incertae sedis</taxon>
        <taxon>Candidatus Avoscillospira</taxon>
    </lineage>
</organism>
<evidence type="ECO:0000313" key="13">
    <source>
        <dbReference type="Proteomes" id="UP000886741"/>
    </source>
</evidence>
<dbReference type="SMART" id="SM00862">
    <property type="entry name" value="Trans_reg_C"/>
    <property type="match status" value="1"/>
</dbReference>
<dbReference type="InterPro" id="IPR001789">
    <property type="entry name" value="Sig_transdc_resp-reg_receiver"/>
</dbReference>
<evidence type="ECO:0000256" key="4">
    <source>
        <dbReference type="ARBA" id="ARBA00023015"/>
    </source>
</evidence>
<dbReference type="InterPro" id="IPR039420">
    <property type="entry name" value="WalR-like"/>
</dbReference>
<dbReference type="PROSITE" id="PS50110">
    <property type="entry name" value="RESPONSE_REGULATORY"/>
    <property type="match status" value="1"/>
</dbReference>
<evidence type="ECO:0000256" key="7">
    <source>
        <dbReference type="ARBA" id="ARBA00024867"/>
    </source>
</evidence>
<gene>
    <name evidence="12" type="ORF">IAA83_07090</name>
</gene>
<accession>A0A9D1FA40</accession>
<dbReference type="GO" id="GO:0006355">
    <property type="term" value="P:regulation of DNA-templated transcription"/>
    <property type="evidence" value="ECO:0007669"/>
    <property type="project" value="InterPro"/>
</dbReference>
<comment type="caution">
    <text evidence="12">The sequence shown here is derived from an EMBL/GenBank/DDBJ whole genome shotgun (WGS) entry which is preliminary data.</text>
</comment>
<dbReference type="Proteomes" id="UP000886741">
    <property type="component" value="Unassembled WGS sequence"/>
</dbReference>
<evidence type="ECO:0000256" key="2">
    <source>
        <dbReference type="ARBA" id="ARBA00022553"/>
    </source>
</evidence>
<keyword evidence="4" id="KW-0805">Transcription regulation</keyword>
<dbReference type="GO" id="GO:0000976">
    <property type="term" value="F:transcription cis-regulatory region binding"/>
    <property type="evidence" value="ECO:0007669"/>
    <property type="project" value="TreeGrafter"/>
</dbReference>
<evidence type="ECO:0000313" key="12">
    <source>
        <dbReference type="EMBL" id="HIS65118.1"/>
    </source>
</evidence>
<evidence type="ECO:0000256" key="1">
    <source>
        <dbReference type="ARBA" id="ARBA00018672"/>
    </source>
</evidence>
<proteinExistence type="predicted"/>
<feature type="modified residue" description="4-aspartylphosphate" evidence="8">
    <location>
        <position position="51"/>
    </location>
</feature>
<dbReference type="GO" id="GO:0000156">
    <property type="term" value="F:phosphorelay response regulator activity"/>
    <property type="evidence" value="ECO:0007669"/>
    <property type="project" value="TreeGrafter"/>
</dbReference>
<dbReference type="SUPFAM" id="SSF52172">
    <property type="entry name" value="CheY-like"/>
    <property type="match status" value="1"/>
</dbReference>
<dbReference type="Gene3D" id="3.40.50.2300">
    <property type="match status" value="1"/>
</dbReference>
<dbReference type="CDD" id="cd00383">
    <property type="entry name" value="trans_reg_C"/>
    <property type="match status" value="1"/>
</dbReference>